<proteinExistence type="predicted"/>
<dbReference type="EMBL" id="WRPP01000009">
    <property type="protein sequence ID" value="MVU82336.1"/>
    <property type="molecule type" value="Genomic_DNA"/>
</dbReference>
<keyword evidence="3" id="KW-1185">Reference proteome</keyword>
<evidence type="ECO:0000313" key="2">
    <source>
        <dbReference type="EMBL" id="MVU82336.1"/>
    </source>
</evidence>
<feature type="region of interest" description="Disordered" evidence="1">
    <location>
        <begin position="297"/>
        <end position="325"/>
    </location>
</feature>
<dbReference type="Proteomes" id="UP000466794">
    <property type="component" value="Unassembled WGS sequence"/>
</dbReference>
<sequence>MIPDPIRQPALRYPSRALAHAQLAERLTERDRWMLRMCHEHRVLTTGQFTALAFSSVNFARRRLAQLHGYGALEKFRPLRTTGSAPAHWVLGPAGAAVLAAEAGVEVHDLGYRPDRALAIAHSLRLAHTLGIVDWFTTLATAPGADDAALLAWWSEHRCRALWGDLTRPDGYGRYTRGETAVDFFLEFDLGTMALSTVAAKLHGYAELARTSAVITPVLFWLPTRAREIGARKALHDIWTGLADPDTVPVATAAADLLDPANASPAQRVWLPLDFIGSERVSLDGLTARWPRVTPAPATVPIPPPGRHAVLAPPPPLPPAQPGDR</sequence>
<comment type="caution">
    <text evidence="2">The sequence shown here is derived from an EMBL/GenBank/DDBJ whole genome shotgun (WGS) entry which is preliminary data.</text>
</comment>
<dbReference type="AlphaFoldDB" id="A0A7K1V6V4"/>
<dbReference type="Pfam" id="PF13814">
    <property type="entry name" value="Replic_Relax"/>
    <property type="match status" value="1"/>
</dbReference>
<accession>A0A7K1V6V4</accession>
<feature type="compositionally biased region" description="Pro residues" evidence="1">
    <location>
        <begin position="298"/>
        <end position="325"/>
    </location>
</feature>
<reference evidence="2 3" key="1">
    <citation type="submission" date="2019-12" db="EMBL/GenBank/DDBJ databases">
        <title>Nocardia sp. nov. ET3-3 isolated from soil.</title>
        <authorList>
            <person name="Kanchanasin P."/>
            <person name="Tanasupawat S."/>
            <person name="Yuki M."/>
            <person name="Kudo T."/>
        </authorList>
    </citation>
    <scope>NUCLEOTIDE SEQUENCE [LARGE SCALE GENOMIC DNA]</scope>
    <source>
        <strain evidence="2 3">ET3-3</strain>
    </source>
</reference>
<dbReference type="RefSeq" id="WP_157391956.1">
    <property type="nucleotide sequence ID" value="NZ_WRPP01000009.1"/>
</dbReference>
<name>A0A7K1V6V4_9NOCA</name>
<evidence type="ECO:0000256" key="1">
    <source>
        <dbReference type="SAM" id="MobiDB-lite"/>
    </source>
</evidence>
<gene>
    <name evidence="2" type="ORF">GPX89_34515</name>
</gene>
<evidence type="ECO:0000313" key="3">
    <source>
        <dbReference type="Proteomes" id="UP000466794"/>
    </source>
</evidence>
<organism evidence="2 3">
    <name type="scientific">Nocardia terrae</name>
    <dbReference type="NCBI Taxonomy" id="2675851"/>
    <lineage>
        <taxon>Bacteria</taxon>
        <taxon>Bacillati</taxon>
        <taxon>Actinomycetota</taxon>
        <taxon>Actinomycetes</taxon>
        <taxon>Mycobacteriales</taxon>
        <taxon>Nocardiaceae</taxon>
        <taxon>Nocardia</taxon>
    </lineage>
</organism>
<dbReference type="InterPro" id="IPR025855">
    <property type="entry name" value="Replic_Relax"/>
</dbReference>
<evidence type="ECO:0008006" key="4">
    <source>
        <dbReference type="Google" id="ProtNLM"/>
    </source>
</evidence>
<protein>
    <recommendedName>
        <fullName evidence="4">Replication-relaxation</fullName>
    </recommendedName>
</protein>